<name>A0A6N4R2H7_BLAVI</name>
<dbReference type="EMBL" id="VAFM01000001">
    <property type="protein sequence ID" value="TKW61150.1"/>
    <property type="molecule type" value="Genomic_DNA"/>
</dbReference>
<protein>
    <recommendedName>
        <fullName evidence="4">CagE TrbE VirB component of type IV transporter system central domain-containing protein</fullName>
    </recommendedName>
</protein>
<proteinExistence type="inferred from homology"/>
<dbReference type="PANTHER" id="PTHR30121:SF12">
    <property type="entry name" value="TYPE IV SECRETION SYSTEM PROTEIN CAGE"/>
    <property type="match status" value="1"/>
</dbReference>
<evidence type="ECO:0000313" key="5">
    <source>
        <dbReference type="EMBL" id="TKW61150.1"/>
    </source>
</evidence>
<accession>A0A6N4R2H7</accession>
<keyword evidence="3" id="KW-0067">ATP-binding</keyword>
<evidence type="ECO:0000259" key="4">
    <source>
        <dbReference type="Pfam" id="PF03135"/>
    </source>
</evidence>
<dbReference type="Proteomes" id="UP000320948">
    <property type="component" value="Unassembled WGS sequence"/>
</dbReference>
<evidence type="ECO:0000256" key="2">
    <source>
        <dbReference type="ARBA" id="ARBA00022741"/>
    </source>
</evidence>
<comment type="similarity">
    <text evidence="1">Belongs to the TrbE/VirB4 family.</text>
</comment>
<evidence type="ECO:0000256" key="1">
    <source>
        <dbReference type="ARBA" id="ARBA00006512"/>
    </source>
</evidence>
<keyword evidence="2" id="KW-0547">Nucleotide-binding</keyword>
<dbReference type="GO" id="GO:0005524">
    <property type="term" value="F:ATP binding"/>
    <property type="evidence" value="ECO:0007669"/>
    <property type="project" value="UniProtKB-KW"/>
</dbReference>
<gene>
    <name evidence="5" type="ORF">DI628_00535</name>
</gene>
<dbReference type="PANTHER" id="PTHR30121">
    <property type="entry name" value="UNCHARACTERIZED PROTEIN YJGR-RELATED"/>
    <property type="match status" value="1"/>
</dbReference>
<dbReference type="InterPro" id="IPR018145">
    <property type="entry name" value="CagE_TrbE_VirB_cntrl_dom"/>
</dbReference>
<dbReference type="SUPFAM" id="SSF52540">
    <property type="entry name" value="P-loop containing nucleoside triphosphate hydrolases"/>
    <property type="match status" value="1"/>
</dbReference>
<dbReference type="InterPro" id="IPR027417">
    <property type="entry name" value="P-loop_NTPase"/>
</dbReference>
<dbReference type="Pfam" id="PF03135">
    <property type="entry name" value="CagE_TrbE_VirB"/>
    <property type="match status" value="1"/>
</dbReference>
<evidence type="ECO:0000313" key="6">
    <source>
        <dbReference type="Proteomes" id="UP000320948"/>
    </source>
</evidence>
<comment type="caution">
    <text evidence="5">The sequence shown here is derived from an EMBL/GenBank/DDBJ whole genome shotgun (WGS) entry which is preliminary data.</text>
</comment>
<dbReference type="InterPro" id="IPR051162">
    <property type="entry name" value="T4SS_component"/>
</dbReference>
<sequence>MRNLMRESHSRLRIAEKFPLAQVLNDHRTLLTNRGSLVQVIKIEGKNYSGISEEELEGFFDKRKAFFDNLGHNISVSIYALRKRVSVMQDMVDLGNDYANEVNRLRYEDFKIIYRTELYLAVKLALPTGLTGKLGMTSKNNGLEWEKIHLKRVELESKVSEICKLLESYSPKLLLHQPHYSYNLLDFWSYLINAGKSFPVPPHSQFLGRTIGLTDLEFRQESGVIKAYDIDGERCAAVLGINIYPQETYSAMLDMLMQIRHPFTILQQVIPQDPEETKVGIQKKINSMQSIAETPIVGSTFMGLRMDELAEMGNLVEAGDIRIIQHTLSIFVYGVSEEDLAEGIRKIRSALAPHGLSLIVEKMHMENAFWAQFPDNEPLNEPRRYQVTTHNVSDFVTFATSYEGLDRCAFGNHGVALFKTREDTQFNFTFHAAPGEQAPGHTILIGPTGAGKSVLAMNLLMNCLKFQDDAFGQPLRMLVFDSGQGLKIPVRAFGGEYIDAGNPDKLPMNPLMLEDTQSNRMFLNEWIAMLAGGVDTLSDDDKNLIGRAVDEVMGLPRAERGLGATRSVLLERGKEDSQTLFNRVKRWMPHEQAGRGESLFADFFNGTSDALKFDKRMVGFDMAFSLKNKDILAPLSAYIFHAFNSTVDHASGPHLFFVDEMQQYLQNDIFAPFILKVVREARKRNGVFFGAVQEPGILIHNKNGQAIAENLVTFIVMKNSRARAEEYQMLGFTDREIDWIKTPTSGYEALVKRAGGESVIINTDLKSLGAYLHLFSGKLDDVIRAQQLYDAGPQDWVERFLGTKRERVST</sequence>
<dbReference type="AlphaFoldDB" id="A0A6N4R2H7"/>
<dbReference type="Gene3D" id="3.40.50.300">
    <property type="entry name" value="P-loop containing nucleotide triphosphate hydrolases"/>
    <property type="match status" value="2"/>
</dbReference>
<evidence type="ECO:0000256" key="3">
    <source>
        <dbReference type="ARBA" id="ARBA00022840"/>
    </source>
</evidence>
<organism evidence="5 6">
    <name type="scientific">Blastochloris viridis</name>
    <name type="common">Rhodopseudomonas viridis</name>
    <dbReference type="NCBI Taxonomy" id="1079"/>
    <lineage>
        <taxon>Bacteria</taxon>
        <taxon>Pseudomonadati</taxon>
        <taxon>Pseudomonadota</taxon>
        <taxon>Alphaproteobacteria</taxon>
        <taxon>Hyphomicrobiales</taxon>
        <taxon>Blastochloridaceae</taxon>
        <taxon>Blastochloris</taxon>
    </lineage>
</organism>
<feature type="domain" description="CagE TrbE VirB component of type IV transporter system central" evidence="4">
    <location>
        <begin position="182"/>
        <end position="379"/>
    </location>
</feature>
<reference evidence="5 6" key="1">
    <citation type="journal article" date="2017" name="Nat. Commun.">
        <title>In situ click chemistry generation of cyclooxygenase-2 inhibitors.</title>
        <authorList>
            <person name="Bhardwaj A."/>
            <person name="Kaur J."/>
            <person name="Wuest M."/>
            <person name="Wuest F."/>
        </authorList>
    </citation>
    <scope>NUCLEOTIDE SEQUENCE [LARGE SCALE GENOMIC DNA]</scope>
    <source>
        <strain evidence="5">S2_018_000_R2_106</strain>
    </source>
</reference>